<dbReference type="OrthoDB" id="5380555at2759"/>
<dbReference type="RefSeq" id="XP_013272553.1">
    <property type="nucleotide sequence ID" value="XM_013417099.1"/>
</dbReference>
<keyword evidence="4" id="KW-1185">Reference proteome</keyword>
<dbReference type="VEuPathDB" id="FungiDB:Z518_06289"/>
<evidence type="ECO:0000256" key="1">
    <source>
        <dbReference type="SAM" id="MobiDB-lite"/>
    </source>
</evidence>
<evidence type="ECO:0000259" key="2">
    <source>
        <dbReference type="Pfam" id="PF09820"/>
    </source>
</evidence>
<gene>
    <name evidence="3" type="ORF">Z518_06289</name>
</gene>
<dbReference type="PANTHER" id="PTHR34825:SF1">
    <property type="entry name" value="AAA-ATPASE-LIKE DOMAIN-CONTAINING PROTEIN"/>
    <property type="match status" value="1"/>
</dbReference>
<reference evidence="3 4" key="1">
    <citation type="submission" date="2015-01" db="EMBL/GenBank/DDBJ databases">
        <title>The Genome Sequence of Rhinocladiella mackenzie CBS 650.93.</title>
        <authorList>
            <consortium name="The Broad Institute Genomics Platform"/>
            <person name="Cuomo C."/>
            <person name="de Hoog S."/>
            <person name="Gorbushina A."/>
            <person name="Stielow B."/>
            <person name="Teixiera M."/>
            <person name="Abouelleil A."/>
            <person name="Chapman S.B."/>
            <person name="Priest M."/>
            <person name="Young S.K."/>
            <person name="Wortman J."/>
            <person name="Nusbaum C."/>
            <person name="Birren B."/>
        </authorList>
    </citation>
    <scope>NUCLEOTIDE SEQUENCE [LARGE SCALE GENOMIC DNA]</scope>
    <source>
        <strain evidence="3 4">CBS 650.93</strain>
    </source>
</reference>
<dbReference type="Pfam" id="PF09820">
    <property type="entry name" value="AAA-ATPase_like"/>
    <property type="match status" value="1"/>
</dbReference>
<organism evidence="3 4">
    <name type="scientific">Rhinocladiella mackenziei CBS 650.93</name>
    <dbReference type="NCBI Taxonomy" id="1442369"/>
    <lineage>
        <taxon>Eukaryota</taxon>
        <taxon>Fungi</taxon>
        <taxon>Dikarya</taxon>
        <taxon>Ascomycota</taxon>
        <taxon>Pezizomycotina</taxon>
        <taxon>Eurotiomycetes</taxon>
        <taxon>Chaetothyriomycetidae</taxon>
        <taxon>Chaetothyriales</taxon>
        <taxon>Herpotrichiellaceae</taxon>
        <taxon>Rhinocladiella</taxon>
    </lineage>
</organism>
<dbReference type="AlphaFoldDB" id="A0A0D2FTK2"/>
<dbReference type="InterPro" id="IPR018631">
    <property type="entry name" value="AAA-ATPase-like_dom"/>
</dbReference>
<proteinExistence type="predicted"/>
<evidence type="ECO:0000313" key="3">
    <source>
        <dbReference type="EMBL" id="KIX05417.1"/>
    </source>
</evidence>
<accession>A0A0D2FTK2</accession>
<name>A0A0D2FTK2_9EURO</name>
<evidence type="ECO:0000313" key="4">
    <source>
        <dbReference type="Proteomes" id="UP000053617"/>
    </source>
</evidence>
<feature type="domain" description="AAA-ATPase-like" evidence="2">
    <location>
        <begin position="106"/>
        <end position="318"/>
    </location>
</feature>
<sequence>MDSFAEHNPKQAGQAEPNSRGDQKVGGTPLGEAFLDAGWFFEKKCHLPIGASLELADLATKMAGMERDTSIEHTAHPNTRKRKSPPHIAWLEYFRSGSDGTFPALLRREGQAYFDRTRYIFKLHKLDNSILFYRPRRFGKTLTSLDVQKEIDKRQAEKEEYVKPGQYFVLKFDFSKITPDPDLTKANDVLIKMLNSSIESFHEEYAAYLGGNYEALRRGIDSGEPSVSLEKCVRSVRRAIKNDEQLASIEGIYLLVDEYDAFPNNFLEQPKTDRGSKIAWEDTAIGRNFKSFWTTIKSWIADRVIRRVFITGISPLSLSVLGSGFNLARNMSFDRDLARLCGLTCSDLEDALKGISEDPEARNGFLSEMTLSFNGYHFCNDETIETSYNAETCLAYLQRRIEGKTPEIRDPENSEVSEQFLERFAASAPAISDFETALECDEKGASSPWNTSDSDQNLRFETWIAADRIALAVLQKYALRNSLSEALQHLVNYGDLEQRDVTVNDLTKKDEAAHRDSFHFSLMQNHFPVPHTELKVTKVIHYPLLAGQYQTSRVAKSNKRSHRSYLRGSRAPDSYRMEVLSN</sequence>
<protein>
    <recommendedName>
        <fullName evidence="2">AAA-ATPase-like domain-containing protein</fullName>
    </recommendedName>
</protein>
<feature type="region of interest" description="Disordered" evidence="1">
    <location>
        <begin position="1"/>
        <end position="27"/>
    </location>
</feature>
<dbReference type="EMBL" id="KN847478">
    <property type="protein sequence ID" value="KIX05417.1"/>
    <property type="molecule type" value="Genomic_DNA"/>
</dbReference>
<dbReference type="Proteomes" id="UP000053617">
    <property type="component" value="Unassembled WGS sequence"/>
</dbReference>
<dbReference type="HOGENOM" id="CLU_425868_0_0_1"/>
<dbReference type="GeneID" id="25294360"/>
<dbReference type="PANTHER" id="PTHR34825">
    <property type="entry name" value="CONSERVED PROTEIN, WITH A WEAK D-GALACTARATE DEHYDRATASE/ALTRONATE HYDROLASE DOMAIN"/>
    <property type="match status" value="1"/>
</dbReference>